<organism evidence="10 11">
    <name type="scientific">Trichoplusia ni</name>
    <name type="common">Cabbage looper</name>
    <dbReference type="NCBI Taxonomy" id="7111"/>
    <lineage>
        <taxon>Eukaryota</taxon>
        <taxon>Metazoa</taxon>
        <taxon>Ecdysozoa</taxon>
        <taxon>Arthropoda</taxon>
        <taxon>Hexapoda</taxon>
        <taxon>Insecta</taxon>
        <taxon>Pterygota</taxon>
        <taxon>Neoptera</taxon>
        <taxon>Endopterygota</taxon>
        <taxon>Lepidoptera</taxon>
        <taxon>Glossata</taxon>
        <taxon>Ditrysia</taxon>
        <taxon>Noctuoidea</taxon>
        <taxon>Noctuidae</taxon>
        <taxon>Plusiinae</taxon>
        <taxon>Trichoplusia</taxon>
    </lineage>
</organism>
<evidence type="ECO:0000256" key="6">
    <source>
        <dbReference type="ARBA" id="ARBA00073619"/>
    </source>
</evidence>
<gene>
    <name evidence="11" type="primary">LOC113504910</name>
</gene>
<feature type="region of interest" description="Disordered" evidence="8">
    <location>
        <begin position="905"/>
        <end position="959"/>
    </location>
</feature>
<protein>
    <recommendedName>
        <fullName evidence="6">rRNA biogenesis protein RRP5</fullName>
    </recommendedName>
</protein>
<dbReference type="PANTHER" id="PTHR23270">
    <property type="entry name" value="PROGRAMMED CELL DEATH PROTEIN 11 PRE-RRNA PROCESSING PROTEIN RRP5"/>
    <property type="match status" value="1"/>
</dbReference>
<dbReference type="OrthoDB" id="412781at2759"/>
<name>A0A7E5WR43_TRINI</name>
<feature type="compositionally biased region" description="Polar residues" evidence="8">
    <location>
        <begin position="708"/>
        <end position="720"/>
    </location>
</feature>
<dbReference type="Gene3D" id="2.40.50.140">
    <property type="entry name" value="Nucleic acid-binding proteins"/>
    <property type="match status" value="4"/>
</dbReference>
<dbReference type="FunFam" id="2.40.50.140:FF:000196">
    <property type="entry name" value="rRNA biogenesis protein RRP5"/>
    <property type="match status" value="1"/>
</dbReference>
<evidence type="ECO:0000256" key="4">
    <source>
        <dbReference type="ARBA" id="ARBA00022737"/>
    </source>
</evidence>
<feature type="compositionally biased region" description="Acidic residues" evidence="8">
    <location>
        <begin position="683"/>
        <end position="692"/>
    </location>
</feature>
<feature type="domain" description="S1 motif" evidence="9">
    <location>
        <begin position="434"/>
        <end position="508"/>
    </location>
</feature>
<dbReference type="InterPro" id="IPR045209">
    <property type="entry name" value="Rrp5"/>
</dbReference>
<dbReference type="SMART" id="SM00386">
    <property type="entry name" value="HAT"/>
    <property type="match status" value="5"/>
</dbReference>
<dbReference type="InterPro" id="IPR011990">
    <property type="entry name" value="TPR-like_helical_dom_sf"/>
</dbReference>
<keyword evidence="10" id="KW-1185">Reference proteome</keyword>
<evidence type="ECO:0000256" key="8">
    <source>
        <dbReference type="SAM" id="MobiDB-lite"/>
    </source>
</evidence>
<accession>A0A7E5WR43</accession>
<dbReference type="CTD" id="42899"/>
<dbReference type="RefSeq" id="XP_026743218.1">
    <property type="nucleotide sequence ID" value="XM_026887417.1"/>
</dbReference>
<feature type="domain" description="S1 motif" evidence="9">
    <location>
        <begin position="528"/>
        <end position="596"/>
    </location>
</feature>
<feature type="coiled-coil region" evidence="7">
    <location>
        <begin position="826"/>
        <end position="853"/>
    </location>
</feature>
<evidence type="ECO:0000256" key="7">
    <source>
        <dbReference type="SAM" id="Coils"/>
    </source>
</evidence>
<evidence type="ECO:0000313" key="11">
    <source>
        <dbReference type="RefSeq" id="XP_026743218.1"/>
    </source>
</evidence>
<proteinExistence type="predicted"/>
<evidence type="ECO:0000256" key="1">
    <source>
        <dbReference type="ARBA" id="ARBA00004604"/>
    </source>
</evidence>
<dbReference type="InterPro" id="IPR012340">
    <property type="entry name" value="NA-bd_OB-fold"/>
</dbReference>
<feature type="compositionally biased region" description="Basic and acidic residues" evidence="8">
    <location>
        <begin position="613"/>
        <end position="639"/>
    </location>
</feature>
<dbReference type="InterPro" id="IPR003107">
    <property type="entry name" value="HAT"/>
</dbReference>
<dbReference type="GeneID" id="113504910"/>
<evidence type="ECO:0000256" key="2">
    <source>
        <dbReference type="ARBA" id="ARBA00022517"/>
    </source>
</evidence>
<keyword evidence="2" id="KW-0690">Ribosome biogenesis</keyword>
<feature type="compositionally biased region" description="Basic and acidic residues" evidence="8">
    <location>
        <begin position="944"/>
        <end position="959"/>
    </location>
</feature>
<evidence type="ECO:0000313" key="10">
    <source>
        <dbReference type="Proteomes" id="UP000322000"/>
    </source>
</evidence>
<sequence>MADTEEYFPRGGKKPTTTYFKQSANFLGAPEKGEKKRKKLKKPADGDDGYLSDEGTKEIDIAFRHCAHGLSYKTVKEGLLILGRVKDIFDTKLVISLPCRLIGSVMACHISEAYNKLLEEYVNDKSEKIVELDKMFRLGQYVAVKVLEVQGVSLMLSMMPQHVNGQKTHVDLQKGSLIQAAVSSVEDHGYVMDVGIDNTRAFLPKSNTNPEIELDVGMICWCSVKAAPSAAGGVVTLSNELVALQNSWLRKSNAALLPGSALDFFVDTPLENGIEGHVFGDTTAYIQRQHADTVKGKKPALGQKIRARLLYVMPTRNTPFLTMKDIFESTYPDLAAEQTLKDGDIVDEAQVLKITGRSIHFRLGNGCYGTMSLKRIQVDEDLTDEEVVAKSYPIGSRHKVRVLCYNLSDWVYSVSDEPGVLAEQVFSRAGLAPGRLLPARVARVAPTHLLLSVGRVTGYVSQAHMTDTGIVEQTKKTVSNLSKKFKVGQEVTARVLVSNPRALFLTLKPALLDPDLPLLCSYSDAEIGKAYTGVIKTIRDYVLVSFFNDVLAYVSRQYVTREPLEDLTQAFHHGQIVKCTILKVDVEAKKMVGSLTTAPFWPNAKLSNKNKSKQKDHVANKKPKTKDAKEDNVQDKDQETNTEESGAELENSKKNKRKNKTVAEEQEEPASKKKKKNKQVTENTEDEKDTQEETQTKDKKKKKDKQVNQDSGNENVSTAEETQEDNQSRDEAQSSESDAINTDVIRARIERHAERNAALLDNTNCSDVPSCRRRVAMLVNAVNVAKHRLKKIDYKINRLQVLGLDATNIHLHTALFAEKVVLQEKVSKFLDALAVLQQKLKELEHKKKKEKKVNSDEDKTVKTKAIKKEDKKVVNVNEKSKDSVKDSKLEVKVVESLEPGLEMPSAKEFWSASGGGLPAAEAADTSSSDDEEENQPKKKRKKLSVAEKVAKAREEEERLRELERRAIESESQPRSSEQFERALLASPNCSQLWIAYMAFHLQATDIEKARNVARKALSTISFKEEQERLNVWVTLINLETRFGTKESQQKTLEEALQMNDPYTIHCKLLDIYVECGKAQELAALVELMLRKHRRPGVHVRAGAACYRLGLLDKARQVMQKAIAVLDKKEHVDTLVQFALLERDAGQRERAEALFEQLLGVYPRRSDVAAAYMHLLHKAGDTNRLRQVMERLTSQQLPARTMKILYKKWLEVEERIGDQAQIDSIRQRALQYVEKAKF</sequence>
<dbReference type="AlphaFoldDB" id="A0A7E5WR43"/>
<dbReference type="InParanoid" id="A0A7E5WR43"/>
<feature type="region of interest" description="Disordered" evidence="8">
    <location>
        <begin position="599"/>
        <end position="742"/>
    </location>
</feature>
<keyword evidence="7" id="KW-0175">Coiled coil</keyword>
<keyword evidence="5" id="KW-0539">Nucleus</keyword>
<dbReference type="InterPro" id="IPR003029">
    <property type="entry name" value="S1_domain"/>
</dbReference>
<dbReference type="GO" id="GO:0006364">
    <property type="term" value="P:rRNA processing"/>
    <property type="evidence" value="ECO:0007669"/>
    <property type="project" value="UniProtKB-KW"/>
</dbReference>
<keyword evidence="3" id="KW-0698">rRNA processing</keyword>
<dbReference type="PROSITE" id="PS50126">
    <property type="entry name" value="S1"/>
    <property type="match status" value="3"/>
</dbReference>
<evidence type="ECO:0000256" key="5">
    <source>
        <dbReference type="ARBA" id="ARBA00023242"/>
    </source>
</evidence>
<feature type="domain" description="S1 motif" evidence="9">
    <location>
        <begin position="78"/>
        <end position="159"/>
    </location>
</feature>
<dbReference type="GO" id="GO:0003723">
    <property type="term" value="F:RNA binding"/>
    <property type="evidence" value="ECO:0007669"/>
    <property type="project" value="TreeGrafter"/>
</dbReference>
<comment type="subcellular location">
    <subcellularLocation>
        <location evidence="1">Nucleus</location>
        <location evidence="1">Nucleolus</location>
    </subcellularLocation>
</comment>
<feature type="region of interest" description="Disordered" evidence="8">
    <location>
        <begin position="27"/>
        <end position="48"/>
    </location>
</feature>
<dbReference type="KEGG" id="tnl:113504910"/>
<dbReference type="GO" id="GO:0032040">
    <property type="term" value="C:small-subunit processome"/>
    <property type="evidence" value="ECO:0007669"/>
    <property type="project" value="TreeGrafter"/>
</dbReference>
<dbReference type="SMART" id="SM00316">
    <property type="entry name" value="S1"/>
    <property type="match status" value="5"/>
</dbReference>
<dbReference type="Gene3D" id="1.25.40.10">
    <property type="entry name" value="Tetratricopeptide repeat domain"/>
    <property type="match status" value="1"/>
</dbReference>
<dbReference type="SUPFAM" id="SSF48452">
    <property type="entry name" value="TPR-like"/>
    <property type="match status" value="2"/>
</dbReference>
<reference evidence="11" key="1">
    <citation type="submission" date="2025-08" db="UniProtKB">
        <authorList>
            <consortium name="RefSeq"/>
        </authorList>
    </citation>
    <scope>IDENTIFICATION</scope>
</reference>
<evidence type="ECO:0000259" key="9">
    <source>
        <dbReference type="PROSITE" id="PS50126"/>
    </source>
</evidence>
<dbReference type="FunCoup" id="A0A7E5WR43">
    <property type="interactions" value="2324"/>
</dbReference>
<dbReference type="Proteomes" id="UP000322000">
    <property type="component" value="Chromosome 23"/>
</dbReference>
<evidence type="ECO:0000256" key="3">
    <source>
        <dbReference type="ARBA" id="ARBA00022552"/>
    </source>
</evidence>
<dbReference type="PANTHER" id="PTHR23270:SF10">
    <property type="entry name" value="PROTEIN RRP5 HOMOLOG"/>
    <property type="match status" value="1"/>
</dbReference>
<dbReference type="SUPFAM" id="SSF50249">
    <property type="entry name" value="Nucleic acid-binding proteins"/>
    <property type="match status" value="4"/>
</dbReference>
<keyword evidence="4" id="KW-0677">Repeat</keyword>